<evidence type="ECO:0000313" key="3">
    <source>
        <dbReference type="EMBL" id="AIT94637.1"/>
    </source>
</evidence>
<dbReference type="InterPro" id="IPR027434">
    <property type="entry name" value="Homing_endonucl"/>
</dbReference>
<keyword evidence="2" id="KW-0934">Plastid</keyword>
<dbReference type="AlphaFoldDB" id="Q8WKX1"/>
<keyword evidence="3" id="KW-0540">Nuclease</keyword>
<evidence type="ECO:0000259" key="1">
    <source>
        <dbReference type="Pfam" id="PF03161"/>
    </source>
</evidence>
<keyword evidence="3" id="KW-0378">Hydrolase</keyword>
<dbReference type="GO" id="GO:0045292">
    <property type="term" value="P:mRNA cis splicing, via spliceosome"/>
    <property type="evidence" value="ECO:0007669"/>
    <property type="project" value="TreeGrafter"/>
</dbReference>
<accession>Q8WKX1</accession>
<gene>
    <name evidence="3" type="primary">orf250</name>
</gene>
<organism evidence="2">
    <name type="scientific">Pleurastrosarcina brevispinosa</name>
    <dbReference type="NCBI Taxonomy" id="163096"/>
    <lineage>
        <taxon>Eukaryota</taxon>
        <taxon>Viridiplantae</taxon>
        <taxon>Chlorophyta</taxon>
        <taxon>core chlorophytes</taxon>
        <taxon>Trebouxiophyceae</taxon>
        <taxon>Trebouxiophyceae incertae sedis</taxon>
        <taxon>Pleurastrosarcina</taxon>
    </lineage>
</organism>
<dbReference type="EMBL" id="KM462875">
    <property type="protein sequence ID" value="AIT94649.1"/>
    <property type="molecule type" value="Genomic_DNA"/>
</dbReference>
<geneLocation type="chloroplast" evidence="2"/>
<dbReference type="EMBL" id="L49150">
    <property type="protein sequence ID" value="AAL34391.1"/>
    <property type="molecule type" value="Genomic_DNA"/>
</dbReference>
<dbReference type="InterPro" id="IPR004860">
    <property type="entry name" value="LAGLIDADG_dom"/>
</dbReference>
<protein>
    <submittedName>
        <fullName evidence="3">Putative LAGLIDADG homing endonuclease</fullName>
    </submittedName>
</protein>
<dbReference type="PANTHER" id="PTHR47539:SF1">
    <property type="entry name" value="PENTATRICOPEPTIDE REPEAT-CONTAINING PROTEIN OTP51, CHLOROPLASTIC"/>
    <property type="match status" value="1"/>
</dbReference>
<keyword evidence="3" id="KW-0255">Endonuclease</keyword>
<dbReference type="GO" id="GO:0004519">
    <property type="term" value="F:endonuclease activity"/>
    <property type="evidence" value="ECO:0007669"/>
    <property type="project" value="UniProtKB-KW"/>
</dbReference>
<name>Q8WKX1_9CHLO</name>
<dbReference type="GO" id="GO:0048564">
    <property type="term" value="P:photosystem I assembly"/>
    <property type="evidence" value="ECO:0007669"/>
    <property type="project" value="TreeGrafter"/>
</dbReference>
<proteinExistence type="predicted"/>
<feature type="domain" description="Homing endonuclease LAGLIDADG" evidence="1">
    <location>
        <begin position="50"/>
        <end position="226"/>
    </location>
</feature>
<reference evidence="2" key="1">
    <citation type="journal article" date="2006" name="BMC Biol.">
        <title>The complete chloroplast DNA sequence of the green alga Oltmannsiellopsis viridis reveals a distinctive quadripartite architecture in the chloroplast genome of early diverging ulvophytes.</title>
        <authorList>
            <person name="Pombert J.F."/>
            <person name="Lemieux C."/>
            <person name="Turmel M."/>
        </authorList>
    </citation>
    <scope>NUCLEOTIDE SEQUENCE</scope>
</reference>
<sequence length="250" mass="28642">MFNSSPNPPLPPVTICHLPERGPSLSLMRGRELEGYKSSLILNQRQKDLAVGVMLGDASLQTQNRGKTHRLKFQLSAKNDEYANHLCKEFHSLILSDPHFFERVNANNKTVKSISFQTLSHEDFNFLADLFIADRDGKKIKIISPQLVQKHLTPIGLAHWFMDDGGKMDYSLDRGKGLEFHTQSFTLPEVESLVEGLQEKFQLDCWSKKNKGKYIIAVSGKSFERFTEITQDHIIPSMRYKLPTERKKPR</sequence>
<dbReference type="InterPro" id="IPR052500">
    <property type="entry name" value="Chloro/Mito_RNA_Process"/>
</dbReference>
<dbReference type="EMBL" id="KM462875">
    <property type="protein sequence ID" value="AIT94637.1"/>
    <property type="molecule type" value="Genomic_DNA"/>
</dbReference>
<dbReference type="Gene3D" id="3.10.28.10">
    <property type="entry name" value="Homing endonucleases"/>
    <property type="match status" value="2"/>
</dbReference>
<dbReference type="Pfam" id="PF03161">
    <property type="entry name" value="LAGLIDADG_2"/>
    <property type="match status" value="1"/>
</dbReference>
<dbReference type="PANTHER" id="PTHR47539">
    <property type="entry name" value="PENTATRICOPEPTIDE REPEAT-CONTAINING PROTEIN OTP51, CHLOROPLASTIC"/>
    <property type="match status" value="1"/>
</dbReference>
<dbReference type="SUPFAM" id="SSF55608">
    <property type="entry name" value="Homing endonucleases"/>
    <property type="match status" value="1"/>
</dbReference>
<reference evidence="3" key="2">
    <citation type="journal article" date="2014" name="BMC Evol. Biol.">
        <title>Chloroplast phylogenomic analysis resolves deep-level relationships within the green algal class Trebouxiophyceae.</title>
        <authorList>
            <person name="Lemieux C."/>
            <person name="Otis C."/>
            <person name="Turmel M."/>
        </authorList>
    </citation>
    <scope>NUCLEOTIDE SEQUENCE</scope>
</reference>
<evidence type="ECO:0000313" key="2">
    <source>
        <dbReference type="EMBL" id="AAL34391.1"/>
    </source>
</evidence>
<dbReference type="GO" id="GO:0000373">
    <property type="term" value="P:Group II intron splicing"/>
    <property type="evidence" value="ECO:0007669"/>
    <property type="project" value="TreeGrafter"/>
</dbReference>
<keyword evidence="2" id="KW-0150">Chloroplast</keyword>